<evidence type="ECO:0000313" key="3">
    <source>
        <dbReference type="Proteomes" id="UP000184300"/>
    </source>
</evidence>
<feature type="region of interest" description="Disordered" evidence="1">
    <location>
        <begin position="273"/>
        <end position="298"/>
    </location>
</feature>
<dbReference type="STRING" id="1160497.A0A1L9VS91"/>
<dbReference type="PANTHER" id="PTHR42048">
    <property type="entry name" value="ARS-BINDING PROTEIN 2"/>
    <property type="match status" value="1"/>
</dbReference>
<dbReference type="GO" id="GO:0003688">
    <property type="term" value="F:DNA replication origin binding"/>
    <property type="evidence" value="ECO:0007669"/>
    <property type="project" value="TreeGrafter"/>
</dbReference>
<feature type="compositionally biased region" description="Low complexity" evidence="1">
    <location>
        <begin position="40"/>
        <end position="54"/>
    </location>
</feature>
<protein>
    <recommendedName>
        <fullName evidence="4">ARS binding protein Abp2</fullName>
    </recommendedName>
</protein>
<feature type="compositionally biased region" description="Low complexity" evidence="1">
    <location>
        <begin position="409"/>
        <end position="422"/>
    </location>
</feature>
<feature type="region of interest" description="Disordered" evidence="1">
    <location>
        <begin position="1"/>
        <end position="114"/>
    </location>
</feature>
<feature type="compositionally biased region" description="Basic and acidic residues" evidence="1">
    <location>
        <begin position="279"/>
        <end position="294"/>
    </location>
</feature>
<dbReference type="EMBL" id="KV878892">
    <property type="protein sequence ID" value="OJJ86775.1"/>
    <property type="molecule type" value="Genomic_DNA"/>
</dbReference>
<evidence type="ECO:0008006" key="4">
    <source>
        <dbReference type="Google" id="ProtNLM"/>
    </source>
</evidence>
<gene>
    <name evidence="2" type="ORF">ASPGLDRAFT_145457</name>
</gene>
<feature type="region of interest" description="Disordered" evidence="1">
    <location>
        <begin position="514"/>
        <end position="535"/>
    </location>
</feature>
<dbReference type="RefSeq" id="XP_022403464.1">
    <property type="nucleotide sequence ID" value="XM_022541850.1"/>
</dbReference>
<dbReference type="Pfam" id="PF09441">
    <property type="entry name" value="Abp2"/>
    <property type="match status" value="1"/>
</dbReference>
<dbReference type="AlphaFoldDB" id="A0A1L9VS91"/>
<dbReference type="OrthoDB" id="2104370at2759"/>
<name>A0A1L9VS91_ASPGL</name>
<keyword evidence="3" id="KW-1185">Reference proteome</keyword>
<feature type="compositionally biased region" description="Polar residues" evidence="1">
    <location>
        <begin position="434"/>
        <end position="444"/>
    </location>
</feature>
<dbReference type="Proteomes" id="UP000184300">
    <property type="component" value="Unassembled WGS sequence"/>
</dbReference>
<feature type="region of interest" description="Disordered" evidence="1">
    <location>
        <begin position="389"/>
        <end position="464"/>
    </location>
</feature>
<dbReference type="GeneID" id="34458111"/>
<evidence type="ECO:0000313" key="2">
    <source>
        <dbReference type="EMBL" id="OJJ86775.1"/>
    </source>
</evidence>
<feature type="compositionally biased region" description="Polar residues" evidence="1">
    <location>
        <begin position="66"/>
        <end position="76"/>
    </location>
</feature>
<evidence type="ECO:0000256" key="1">
    <source>
        <dbReference type="SAM" id="MobiDB-lite"/>
    </source>
</evidence>
<sequence length="736" mass="81257">MEGSFSGVMNQPDRGELGGNPMVVQQYARYPPTMEPALPSASSIDSSRSRVAASKSPSLQHKETPRSLQTSPTVQRSMIHRPPSVRSGPSMSPPVFDSMRQRQSRESMDQAEARTLPSRNITDQNIDDAYVAFIFYCNPNVPSSVDTSELRKTFRSPPRSDGKSFSIFSLWELIQKFDAKEVKTWIQLAIELGVEPPSVEKKQSTQKVQQYAVRLKRWMRAMHVDAFFEFCLGHPHPYYTQRPAANALVSDSRDGVPLEEDLALRALVPQWKPKRGRKRAEDKEDDEKPAKRPQLDTSVGILHGGPFQPHSAAFPQSAIPFSAFPDEVETHDPWMTATSAFPADAPHTQQGQDLRWRALERDASPANYPQSAIIPRGHHPSDVFLAAEPRSAITPPPGDKARSRRRHGPAVSSAWPSSNVSSTGKARGRPPNRGTVSGPFSSFPVNPARDESSHGENSARPVSAVGMDQNSFGQFQSPTPFQQGAKPGKLQLQVPQNTGAPVRLATPPTVMVNGTDPSRAEPMPDTSGARPIDTKPDNMYEELVRVLADEIRRADMEGRRPPFRPDEARGLARAVIKQVTSSLPNLSRASSTRLVAFHLGFGSLAGYQGPISGSTVVHGHSSAIILGANLPPEFIYGVEREYTYGSGVVTKVTYRGLRIEPEDKIDTASRTTEEPNNIDELDGLSDAEFEVDGPENGVSDATWKQRYMRLRAQMQKKEKSLSQYKRKIMESVMAEI</sequence>
<organism evidence="2 3">
    <name type="scientific">Aspergillus glaucus CBS 516.65</name>
    <dbReference type="NCBI Taxonomy" id="1160497"/>
    <lineage>
        <taxon>Eukaryota</taxon>
        <taxon>Fungi</taxon>
        <taxon>Dikarya</taxon>
        <taxon>Ascomycota</taxon>
        <taxon>Pezizomycotina</taxon>
        <taxon>Eurotiomycetes</taxon>
        <taxon>Eurotiomycetidae</taxon>
        <taxon>Eurotiales</taxon>
        <taxon>Aspergillaceae</taxon>
        <taxon>Aspergillus</taxon>
        <taxon>Aspergillus subgen. Aspergillus</taxon>
    </lineage>
</organism>
<dbReference type="InterPro" id="IPR018562">
    <property type="entry name" value="ARS-binding_2"/>
</dbReference>
<dbReference type="PANTHER" id="PTHR42048:SF1">
    <property type="entry name" value="ARS-BINDING PROTEIN 2"/>
    <property type="match status" value="1"/>
</dbReference>
<accession>A0A1L9VS91</accession>
<reference evidence="3" key="1">
    <citation type="journal article" date="2017" name="Genome Biol.">
        <title>Comparative genomics reveals high biological diversity and specific adaptations in the industrially and medically important fungal genus Aspergillus.</title>
        <authorList>
            <person name="de Vries R.P."/>
            <person name="Riley R."/>
            <person name="Wiebenga A."/>
            <person name="Aguilar-Osorio G."/>
            <person name="Amillis S."/>
            <person name="Uchima C.A."/>
            <person name="Anderluh G."/>
            <person name="Asadollahi M."/>
            <person name="Askin M."/>
            <person name="Barry K."/>
            <person name="Battaglia E."/>
            <person name="Bayram O."/>
            <person name="Benocci T."/>
            <person name="Braus-Stromeyer S.A."/>
            <person name="Caldana C."/>
            <person name="Canovas D."/>
            <person name="Cerqueira G.C."/>
            <person name="Chen F."/>
            <person name="Chen W."/>
            <person name="Choi C."/>
            <person name="Clum A."/>
            <person name="Dos Santos R.A."/>
            <person name="Damasio A.R."/>
            <person name="Diallinas G."/>
            <person name="Emri T."/>
            <person name="Fekete E."/>
            <person name="Flipphi M."/>
            <person name="Freyberg S."/>
            <person name="Gallo A."/>
            <person name="Gournas C."/>
            <person name="Habgood R."/>
            <person name="Hainaut M."/>
            <person name="Harispe M.L."/>
            <person name="Henrissat B."/>
            <person name="Hilden K.S."/>
            <person name="Hope R."/>
            <person name="Hossain A."/>
            <person name="Karabika E."/>
            <person name="Karaffa L."/>
            <person name="Karanyi Z."/>
            <person name="Krasevec N."/>
            <person name="Kuo A."/>
            <person name="Kusch H."/>
            <person name="LaButti K."/>
            <person name="Lagendijk E.L."/>
            <person name="Lapidus A."/>
            <person name="Levasseur A."/>
            <person name="Lindquist E."/>
            <person name="Lipzen A."/>
            <person name="Logrieco A.F."/>
            <person name="MacCabe A."/>
            <person name="Maekelae M.R."/>
            <person name="Malavazi I."/>
            <person name="Melin P."/>
            <person name="Meyer V."/>
            <person name="Mielnichuk N."/>
            <person name="Miskei M."/>
            <person name="Molnar A.P."/>
            <person name="Mule G."/>
            <person name="Ngan C.Y."/>
            <person name="Orejas M."/>
            <person name="Orosz E."/>
            <person name="Ouedraogo J.P."/>
            <person name="Overkamp K.M."/>
            <person name="Park H.-S."/>
            <person name="Perrone G."/>
            <person name="Piumi F."/>
            <person name="Punt P.J."/>
            <person name="Ram A.F."/>
            <person name="Ramon A."/>
            <person name="Rauscher S."/>
            <person name="Record E."/>
            <person name="Riano-Pachon D.M."/>
            <person name="Robert V."/>
            <person name="Roehrig J."/>
            <person name="Ruller R."/>
            <person name="Salamov A."/>
            <person name="Salih N.S."/>
            <person name="Samson R.A."/>
            <person name="Sandor E."/>
            <person name="Sanguinetti M."/>
            <person name="Schuetze T."/>
            <person name="Sepcic K."/>
            <person name="Shelest E."/>
            <person name="Sherlock G."/>
            <person name="Sophianopoulou V."/>
            <person name="Squina F.M."/>
            <person name="Sun H."/>
            <person name="Susca A."/>
            <person name="Todd R.B."/>
            <person name="Tsang A."/>
            <person name="Unkles S.E."/>
            <person name="van de Wiele N."/>
            <person name="van Rossen-Uffink D."/>
            <person name="Oliveira J.V."/>
            <person name="Vesth T.C."/>
            <person name="Visser J."/>
            <person name="Yu J.-H."/>
            <person name="Zhou M."/>
            <person name="Andersen M.R."/>
            <person name="Archer D.B."/>
            <person name="Baker S.E."/>
            <person name="Benoit I."/>
            <person name="Brakhage A.A."/>
            <person name="Braus G.H."/>
            <person name="Fischer R."/>
            <person name="Frisvad J.C."/>
            <person name="Goldman G.H."/>
            <person name="Houbraken J."/>
            <person name="Oakley B."/>
            <person name="Pocsi I."/>
            <person name="Scazzocchio C."/>
            <person name="Seiboth B."/>
            <person name="vanKuyk P.A."/>
            <person name="Wortman J."/>
            <person name="Dyer P.S."/>
            <person name="Grigoriev I.V."/>
        </authorList>
    </citation>
    <scope>NUCLEOTIDE SEQUENCE [LARGE SCALE GENOMIC DNA]</scope>
    <source>
        <strain evidence="3">CBS 516.65</strain>
    </source>
</reference>
<feature type="compositionally biased region" description="Basic and acidic residues" evidence="1">
    <location>
        <begin position="99"/>
        <end position="112"/>
    </location>
</feature>
<dbReference type="VEuPathDB" id="FungiDB:ASPGLDRAFT_145457"/>
<proteinExistence type="predicted"/>